<evidence type="ECO:0000313" key="1">
    <source>
        <dbReference type="EMBL" id="KAK2169499.1"/>
    </source>
</evidence>
<sequence length="132" mass="14845">MASFSLVPCNNGHVTRTSLPNNSPLNVPGSLWLSGLISECSSNVETKKKNPKLAEAIILGSEYYDVTSLTANVSMHHNSVMVNEIVLKEKTRVLYYAESSRNWIRMPKTLQTEIRKSDAGHRIYCLYVSENR</sequence>
<keyword evidence="2" id="KW-1185">Reference proteome</keyword>
<reference evidence="1" key="1">
    <citation type="journal article" date="2023" name="Mol. Biol. Evol.">
        <title>Third-Generation Sequencing Reveals the Adaptive Role of the Epigenome in Three Deep-Sea Polychaetes.</title>
        <authorList>
            <person name="Perez M."/>
            <person name="Aroh O."/>
            <person name="Sun Y."/>
            <person name="Lan Y."/>
            <person name="Juniper S.K."/>
            <person name="Young C.R."/>
            <person name="Angers B."/>
            <person name="Qian P.Y."/>
        </authorList>
    </citation>
    <scope>NUCLEOTIDE SEQUENCE</scope>
    <source>
        <strain evidence="1">P08H-3</strain>
    </source>
</reference>
<dbReference type="Proteomes" id="UP001208570">
    <property type="component" value="Unassembled WGS sequence"/>
</dbReference>
<proteinExistence type="predicted"/>
<accession>A0AAD9KE48</accession>
<protein>
    <submittedName>
        <fullName evidence="1">Uncharacterized protein</fullName>
    </submittedName>
</protein>
<comment type="caution">
    <text evidence="1">The sequence shown here is derived from an EMBL/GenBank/DDBJ whole genome shotgun (WGS) entry which is preliminary data.</text>
</comment>
<gene>
    <name evidence="1" type="ORF">LSH36_9g05017</name>
</gene>
<dbReference type="EMBL" id="JAODUP010000009">
    <property type="protein sequence ID" value="KAK2169499.1"/>
    <property type="molecule type" value="Genomic_DNA"/>
</dbReference>
<name>A0AAD9KE48_9ANNE</name>
<dbReference type="AlphaFoldDB" id="A0AAD9KE48"/>
<evidence type="ECO:0000313" key="2">
    <source>
        <dbReference type="Proteomes" id="UP001208570"/>
    </source>
</evidence>
<organism evidence="1 2">
    <name type="scientific">Paralvinella palmiformis</name>
    <dbReference type="NCBI Taxonomy" id="53620"/>
    <lineage>
        <taxon>Eukaryota</taxon>
        <taxon>Metazoa</taxon>
        <taxon>Spiralia</taxon>
        <taxon>Lophotrochozoa</taxon>
        <taxon>Annelida</taxon>
        <taxon>Polychaeta</taxon>
        <taxon>Sedentaria</taxon>
        <taxon>Canalipalpata</taxon>
        <taxon>Terebellida</taxon>
        <taxon>Terebelliformia</taxon>
        <taxon>Alvinellidae</taxon>
        <taxon>Paralvinella</taxon>
    </lineage>
</organism>